<proteinExistence type="predicted"/>
<accession>A0A2N8T379</accession>
<organism evidence="1 2">
    <name type="scientific">Stutzerimonas stutzeri</name>
    <name type="common">Pseudomonas stutzeri</name>
    <dbReference type="NCBI Taxonomy" id="316"/>
    <lineage>
        <taxon>Bacteria</taxon>
        <taxon>Pseudomonadati</taxon>
        <taxon>Pseudomonadota</taxon>
        <taxon>Gammaproteobacteria</taxon>
        <taxon>Pseudomonadales</taxon>
        <taxon>Pseudomonadaceae</taxon>
        <taxon>Stutzerimonas</taxon>
    </lineage>
</organism>
<protein>
    <submittedName>
        <fullName evidence="1">Uncharacterized protein</fullName>
    </submittedName>
</protein>
<dbReference type="AlphaFoldDB" id="A0A2N8T379"/>
<comment type="caution">
    <text evidence="1">The sequence shown here is derived from an EMBL/GenBank/DDBJ whole genome shotgun (WGS) entry which is preliminary data.</text>
</comment>
<dbReference type="EMBL" id="POUT01000007">
    <property type="protein sequence ID" value="PNG09165.1"/>
    <property type="molecule type" value="Genomic_DNA"/>
</dbReference>
<reference evidence="1 2" key="1">
    <citation type="submission" date="2018-01" db="EMBL/GenBank/DDBJ databases">
        <title>Denitrification phenotypes of diverse strains of Pseudomonas stutzeri.</title>
        <authorList>
            <person name="Milligan D.A."/>
            <person name="Bergaust L."/>
            <person name="Bakken L.R."/>
            <person name="Frostegard A."/>
        </authorList>
    </citation>
    <scope>NUCLEOTIDE SEQUENCE [LARGE SCALE GENOMIC DNA]</scope>
    <source>
        <strain evidence="1 2">24a75</strain>
    </source>
</reference>
<name>A0A2N8T379_STUST</name>
<evidence type="ECO:0000313" key="2">
    <source>
        <dbReference type="Proteomes" id="UP000236023"/>
    </source>
</evidence>
<gene>
    <name evidence="1" type="ORF">CXK94_14210</name>
</gene>
<evidence type="ECO:0000313" key="1">
    <source>
        <dbReference type="EMBL" id="PNG09165.1"/>
    </source>
</evidence>
<sequence length="61" mass="6662">MVPFSIIDFAAYSDFIETNSTRKYRFAGANRYGYLVPANGEAPIRISASEDAELVLVDAAS</sequence>
<dbReference type="Proteomes" id="UP000236023">
    <property type="component" value="Unassembled WGS sequence"/>
</dbReference>